<evidence type="ECO:0000256" key="10">
    <source>
        <dbReference type="ARBA" id="ARBA00022741"/>
    </source>
</evidence>
<dbReference type="FunFam" id="3.30.930.10:FF:000061">
    <property type="entry name" value="Histidine--tRNA ligase, cytoplasmic"/>
    <property type="match status" value="1"/>
</dbReference>
<dbReference type="InterPro" id="IPR041715">
    <property type="entry name" value="HisRS-like_core"/>
</dbReference>
<dbReference type="InterPro" id="IPR014718">
    <property type="entry name" value="GH-type_carb-bd"/>
</dbReference>
<dbReference type="Pfam" id="PF13393">
    <property type="entry name" value="tRNA-synt_His"/>
    <property type="match status" value="1"/>
</dbReference>
<dbReference type="GO" id="GO:0005634">
    <property type="term" value="C:nucleus"/>
    <property type="evidence" value="ECO:0007669"/>
    <property type="project" value="UniProtKB-SubCell"/>
</dbReference>
<comment type="subcellular location">
    <subcellularLocation>
        <location evidence="2">Nucleus</location>
    </subcellularLocation>
</comment>
<comment type="caution">
    <text evidence="19">The sequence shown here is derived from an EMBL/GenBank/DDBJ whole genome shotgun (WGS) entry which is preliminary data.</text>
</comment>
<dbReference type="GO" id="GO:0047938">
    <property type="term" value="F:glucose-6-phosphate 1-epimerase activity"/>
    <property type="evidence" value="ECO:0007669"/>
    <property type="project" value="UniProtKB-EC"/>
</dbReference>
<evidence type="ECO:0000256" key="11">
    <source>
        <dbReference type="ARBA" id="ARBA00022840"/>
    </source>
</evidence>
<protein>
    <recommendedName>
        <fullName evidence="8">Histidine--tRNA ligase, cytoplasmic</fullName>
        <ecNumber evidence="6">5.1.3.15</ecNumber>
        <ecNumber evidence="7">6.1.1.21</ecNumber>
    </recommendedName>
    <alternativeName>
        <fullName evidence="15">Histidyl-tRNA synthetase</fullName>
    </alternativeName>
</protein>
<gene>
    <name evidence="19" type="ORF">Scaly_0916400</name>
</gene>
<dbReference type="EMBL" id="JACGWM010000005">
    <property type="protein sequence ID" value="KAL0372348.1"/>
    <property type="molecule type" value="Genomic_DNA"/>
</dbReference>
<dbReference type="Pfam" id="PF03129">
    <property type="entry name" value="HGTP_anticodon"/>
    <property type="match status" value="1"/>
</dbReference>
<dbReference type="NCBIfam" id="TIGR00442">
    <property type="entry name" value="hisS"/>
    <property type="match status" value="1"/>
</dbReference>
<dbReference type="Gene3D" id="1.20.200.10">
    <property type="entry name" value="Fumarase/aspartase (Central domain)"/>
    <property type="match status" value="1"/>
</dbReference>
<evidence type="ECO:0000256" key="15">
    <source>
        <dbReference type="ARBA" id="ARBA00030619"/>
    </source>
</evidence>
<dbReference type="SUPFAM" id="SSF74650">
    <property type="entry name" value="Galactose mutarotase-like"/>
    <property type="match status" value="1"/>
</dbReference>
<dbReference type="InterPro" id="IPR029004">
    <property type="entry name" value="Ribosomal_eL28/Mak16"/>
</dbReference>
<evidence type="ECO:0000256" key="2">
    <source>
        <dbReference type="ARBA" id="ARBA00004123"/>
    </source>
</evidence>
<accession>A0AAW2QX60</accession>
<dbReference type="EC" id="6.1.1.21" evidence="7"/>
<dbReference type="Pfam" id="PF01263">
    <property type="entry name" value="Aldose_epim"/>
    <property type="match status" value="1"/>
</dbReference>
<comment type="catalytic activity">
    <reaction evidence="1">
        <text>alpha-D-glucose 6-phosphate = beta-D-glucose 6-phosphate</text>
        <dbReference type="Rhea" id="RHEA:16249"/>
        <dbReference type="ChEBI" id="CHEBI:58225"/>
        <dbReference type="ChEBI" id="CHEBI:58247"/>
        <dbReference type="EC" id="5.1.3.15"/>
    </reaction>
</comment>
<dbReference type="SUPFAM" id="SSF52954">
    <property type="entry name" value="Class II aaRS ABD-related"/>
    <property type="match status" value="1"/>
</dbReference>
<dbReference type="SUPFAM" id="SSF48557">
    <property type="entry name" value="L-aspartase-like"/>
    <property type="match status" value="1"/>
</dbReference>
<evidence type="ECO:0000256" key="7">
    <source>
        <dbReference type="ARBA" id="ARBA00012815"/>
    </source>
</evidence>
<dbReference type="Pfam" id="PF04874">
    <property type="entry name" value="Mak16"/>
    <property type="match status" value="1"/>
</dbReference>
<evidence type="ECO:0000259" key="18">
    <source>
        <dbReference type="PROSITE" id="PS50862"/>
    </source>
</evidence>
<keyword evidence="12" id="KW-0648">Protein biosynthesis</keyword>
<dbReference type="GO" id="GO:0005524">
    <property type="term" value="F:ATP binding"/>
    <property type="evidence" value="ECO:0007669"/>
    <property type="project" value="UniProtKB-KW"/>
</dbReference>
<comment type="similarity">
    <text evidence="4">Belongs to the glucose-6-phosphate 1-epimerase family.</text>
</comment>
<dbReference type="CDD" id="cd09020">
    <property type="entry name" value="D-hex-6-P-epi_like"/>
    <property type="match status" value="1"/>
</dbReference>
<dbReference type="GO" id="GO:0032543">
    <property type="term" value="P:mitochondrial translation"/>
    <property type="evidence" value="ECO:0007669"/>
    <property type="project" value="TreeGrafter"/>
</dbReference>
<comment type="similarity">
    <text evidence="3">Belongs to the MAK16 family.</text>
</comment>
<dbReference type="GO" id="GO:0003723">
    <property type="term" value="F:RNA binding"/>
    <property type="evidence" value="ECO:0007669"/>
    <property type="project" value="TreeGrafter"/>
</dbReference>
<dbReference type="FunFam" id="3.30.390.110:FF:000001">
    <property type="entry name" value="Protein MAK16 homolog"/>
    <property type="match status" value="1"/>
</dbReference>
<keyword evidence="10" id="KW-0547">Nucleotide-binding</keyword>
<comment type="catalytic activity">
    <reaction evidence="16">
        <text>tRNA(His) + L-histidine + ATP = L-histidyl-tRNA(His) + AMP + diphosphate + H(+)</text>
        <dbReference type="Rhea" id="RHEA:17313"/>
        <dbReference type="Rhea" id="RHEA-COMP:9665"/>
        <dbReference type="Rhea" id="RHEA-COMP:9689"/>
        <dbReference type="ChEBI" id="CHEBI:15378"/>
        <dbReference type="ChEBI" id="CHEBI:30616"/>
        <dbReference type="ChEBI" id="CHEBI:33019"/>
        <dbReference type="ChEBI" id="CHEBI:57595"/>
        <dbReference type="ChEBI" id="CHEBI:78442"/>
        <dbReference type="ChEBI" id="CHEBI:78527"/>
        <dbReference type="ChEBI" id="CHEBI:456215"/>
        <dbReference type="EC" id="6.1.1.21"/>
    </reaction>
</comment>
<evidence type="ECO:0000256" key="1">
    <source>
        <dbReference type="ARBA" id="ARBA00001096"/>
    </source>
</evidence>
<proteinExistence type="inferred from homology"/>
<dbReference type="GO" id="GO:0030684">
    <property type="term" value="C:preribosome"/>
    <property type="evidence" value="ECO:0007669"/>
    <property type="project" value="UniProtKB-ARBA"/>
</dbReference>
<keyword evidence="13" id="KW-0030">Aminoacyl-tRNA synthetase</keyword>
<evidence type="ECO:0000256" key="4">
    <source>
        <dbReference type="ARBA" id="ARBA00005866"/>
    </source>
</evidence>
<keyword evidence="11" id="KW-0067">ATP-binding</keyword>
<dbReference type="GO" id="GO:0005739">
    <property type="term" value="C:mitochondrion"/>
    <property type="evidence" value="ECO:0007669"/>
    <property type="project" value="TreeGrafter"/>
</dbReference>
<dbReference type="InterPro" id="IPR008183">
    <property type="entry name" value="Aldose_1/G6P_1-epimerase"/>
</dbReference>
<dbReference type="InterPro" id="IPR025532">
    <property type="entry name" value="G6P_1-epimerase"/>
</dbReference>
<dbReference type="GO" id="GO:0005975">
    <property type="term" value="P:carbohydrate metabolic process"/>
    <property type="evidence" value="ECO:0007669"/>
    <property type="project" value="InterPro"/>
</dbReference>
<dbReference type="InterPro" id="IPR036621">
    <property type="entry name" value="Anticodon-bd_dom_sf"/>
</dbReference>
<evidence type="ECO:0000256" key="8">
    <source>
        <dbReference type="ARBA" id="ARBA00015302"/>
    </source>
</evidence>
<dbReference type="FunFam" id="3.40.50.800:FF:000012">
    <property type="entry name" value="Histidine--tRNA ligase, cytoplasmic"/>
    <property type="match status" value="1"/>
</dbReference>
<dbReference type="InterPro" id="IPR045864">
    <property type="entry name" value="aa-tRNA-synth_II/BPL/LPL"/>
</dbReference>
<dbReference type="PROSITE" id="PS50862">
    <property type="entry name" value="AA_TRNA_LIGASE_II"/>
    <property type="match status" value="1"/>
</dbReference>
<evidence type="ECO:0000256" key="6">
    <source>
        <dbReference type="ARBA" id="ARBA00012083"/>
    </source>
</evidence>
<dbReference type="Gene3D" id="3.30.390.110">
    <property type="match status" value="1"/>
</dbReference>
<dbReference type="InterPro" id="IPR006195">
    <property type="entry name" value="aa-tRNA-synth_II"/>
</dbReference>
<sequence>MGPLNYSFAKANAKPRVTNPTPSLASTFFAFDCSTAAMAAPGRRVVALGGKGSSLSSSSVFEVANGVARISIDSSPLSRRSSSSASNSNTKFPFSIPGYFTAEETRASLVLLLSKVLLSSSSSASSQLLEILEQDVLSSDYTLNDVALDDLALFDYSVAAIDGVAAILDHCSSALSSVSDAVAALSCEALRADVSPFNLMDSGDGSSAKDAVAVAADFKVFFNGSKLVNTGKKLLDPSVAEIPSVHGNFREISRSLHSKTRVQLNSGFRAGSAKDMSTALSSLAVSLSNLGDLSVHRAQLLIANSISDVELRSRLSETLVAKCPRADSLEQLCASSQDALRKKDYLLFMHNVYELLDVVRKMISWEAIAAFVSLEGSEIFGDKIQGNNGSVTEPSSGDNVKIDKKSEKKKKVVLGKGTTVLVQFIKDRLLGSGAKANLEKLTQDFLSLLDPRGLGFDDLLTKVKEIVESNESRRLPKLPKGTRDFAKEQMAVREKAFAIIVEVFKRHGAMALDTPAFELRETLMGKYGEDSKLIYDLADQGGELCSLRYDLTVPFARYVAMNGLTSFKRYQIAKVYRRDNPSKGRYREFYQCDFDIAGQFEKMGPDFEVIKILTELLDELDIGEYEVKLNHRKLLDGMLAICGVPQEKFRTICSSIDKLDKQTFEQIKKEMVEEKGLTEETADKIGTFVKERGSPVDLLTKLKQEGSEFLTNSEAELALNELEILFGALAKSKCINKVVFDLSLARGLDYYTGVIFEAVFKGATQVGSIAAGGRYDNLIGMFGTKQVPAVGISLGIERVFAIMEQLQKDKNQDIRATETQILVSILGDDLSLGAEVVSELWGAKLKAEFMVNKRVIKHIDRARGSKIPYMVIVGDQEVNKGIVKLKDVTAAVEYEVPRSGLVEDLQRRIETGIFCRNPYNVTGICNRSSCPLANSRYATIRDHDGVFYLYMKTIERAHMPNKLWERVKLPRNYEKALEIIDKHLIYWPKLLIHKTKQRLTKMTQMRIRMRKLALKTREKIMTVPTKEKKREARREEKAEKAAVLEKSIEKELLERLKKGVYGDIYNYPVDKYNEILDKEVGKVAVSEDEEEEEPEIEYVEGYEELEEEEDMEDFSGLPMGEDDDDNVEMDDDDDEEENVFVDLKRGRKGSARKLEKEEPAAKSKKKVKVHVELEQKKDGGEKEKEVVNRIIRRWRLFRLLKQMPLDVVNDLNGLQRVILSEPRGSSVEVLLNGGQVVSWKNDRGEELLFVRSKNTGRSALAILGGISISFPQAGSLGPFEQHEYLRHRLWSLEENPLDQAHNRSQTSANLILKPFDKDLKIWPCRFELRLNISLSPGKLTLRPSVRNTGDKSFSFTFAIRNYLSVSDISEVRVEGLETLDYLDNMQHKQRFTEQADALTFDSEVNRTYLNTPPKIAIIDHGKKRTFVLRKQGLPDAGVWNPWERPSKSSVAAYVGDEYKMMVSVDSGVYEKPIVLKPFQVWRGYQEIGTVSSSYCSGQLDPRKVVQGIMS</sequence>
<evidence type="ECO:0000256" key="17">
    <source>
        <dbReference type="SAM" id="MobiDB-lite"/>
    </source>
</evidence>
<dbReference type="GO" id="GO:0006427">
    <property type="term" value="P:histidyl-tRNA aminoacylation"/>
    <property type="evidence" value="ECO:0007669"/>
    <property type="project" value="InterPro"/>
</dbReference>
<reference evidence="19" key="2">
    <citation type="journal article" date="2024" name="Plant">
        <title>Genomic evolution and insights into agronomic trait innovations of Sesamum species.</title>
        <authorList>
            <person name="Miao H."/>
            <person name="Wang L."/>
            <person name="Qu L."/>
            <person name="Liu H."/>
            <person name="Sun Y."/>
            <person name="Le M."/>
            <person name="Wang Q."/>
            <person name="Wei S."/>
            <person name="Zheng Y."/>
            <person name="Lin W."/>
            <person name="Duan Y."/>
            <person name="Cao H."/>
            <person name="Xiong S."/>
            <person name="Wang X."/>
            <person name="Wei L."/>
            <person name="Li C."/>
            <person name="Ma Q."/>
            <person name="Ju M."/>
            <person name="Zhao R."/>
            <person name="Li G."/>
            <person name="Mu C."/>
            <person name="Tian Q."/>
            <person name="Mei H."/>
            <person name="Zhang T."/>
            <person name="Gao T."/>
            <person name="Zhang H."/>
        </authorList>
    </citation>
    <scope>NUCLEOTIDE SEQUENCE</scope>
    <source>
        <strain evidence="19">KEN8</strain>
    </source>
</reference>
<evidence type="ECO:0000256" key="9">
    <source>
        <dbReference type="ARBA" id="ARBA00022598"/>
    </source>
</evidence>
<dbReference type="GO" id="GO:0004821">
    <property type="term" value="F:histidine-tRNA ligase activity"/>
    <property type="evidence" value="ECO:0007669"/>
    <property type="project" value="UniProtKB-EC"/>
</dbReference>
<name>A0AAW2QX60_9LAMI</name>
<dbReference type="EC" id="5.1.3.15" evidence="6"/>
<evidence type="ECO:0000256" key="13">
    <source>
        <dbReference type="ARBA" id="ARBA00023146"/>
    </source>
</evidence>
<evidence type="ECO:0000256" key="12">
    <source>
        <dbReference type="ARBA" id="ARBA00022917"/>
    </source>
</evidence>
<comment type="similarity">
    <text evidence="5">Belongs to the class-II aminoacyl-tRNA synthetase family.</text>
</comment>
<keyword evidence="14" id="KW-0539">Nucleus</keyword>
<dbReference type="InterPro" id="IPR004154">
    <property type="entry name" value="Anticodon-bd"/>
</dbReference>
<dbReference type="PANTHER" id="PTHR11476">
    <property type="entry name" value="HISTIDYL-TRNA SYNTHETASE"/>
    <property type="match status" value="1"/>
</dbReference>
<dbReference type="InterPro" id="IPR015807">
    <property type="entry name" value="His-tRNA-ligase"/>
</dbReference>
<dbReference type="PANTHER" id="PTHR11476:SF7">
    <property type="entry name" value="HISTIDINE--TRNA LIGASE"/>
    <property type="match status" value="1"/>
</dbReference>
<evidence type="ECO:0000313" key="19">
    <source>
        <dbReference type="EMBL" id="KAL0372348.1"/>
    </source>
</evidence>
<evidence type="ECO:0000256" key="3">
    <source>
        <dbReference type="ARBA" id="ARBA00005514"/>
    </source>
</evidence>
<dbReference type="Gene3D" id="3.40.50.800">
    <property type="entry name" value="Anticodon-binding domain"/>
    <property type="match status" value="1"/>
</dbReference>
<dbReference type="InterPro" id="IPR008948">
    <property type="entry name" value="L-Aspartase-like"/>
</dbReference>
<reference evidence="19" key="1">
    <citation type="submission" date="2020-06" db="EMBL/GenBank/DDBJ databases">
        <authorList>
            <person name="Li T."/>
            <person name="Hu X."/>
            <person name="Zhang T."/>
            <person name="Song X."/>
            <person name="Zhang H."/>
            <person name="Dai N."/>
            <person name="Sheng W."/>
            <person name="Hou X."/>
            <person name="Wei L."/>
        </authorList>
    </citation>
    <scope>NUCLEOTIDE SEQUENCE</scope>
    <source>
        <strain evidence="19">KEN8</strain>
        <tissue evidence="19">Leaf</tissue>
    </source>
</reference>
<dbReference type="Pfam" id="PF01778">
    <property type="entry name" value="Ribosomal_L28e"/>
    <property type="match status" value="1"/>
</dbReference>
<dbReference type="GO" id="GO:0030246">
    <property type="term" value="F:carbohydrate binding"/>
    <property type="evidence" value="ECO:0007669"/>
    <property type="project" value="InterPro"/>
</dbReference>
<evidence type="ECO:0000256" key="14">
    <source>
        <dbReference type="ARBA" id="ARBA00023242"/>
    </source>
</evidence>
<dbReference type="SUPFAM" id="SSF55681">
    <property type="entry name" value="Class II aaRS and biotin synthetases"/>
    <property type="match status" value="1"/>
</dbReference>
<dbReference type="HAMAP" id="MF_00127">
    <property type="entry name" value="His_tRNA_synth"/>
    <property type="match status" value="1"/>
</dbReference>
<dbReference type="GO" id="GO:0042273">
    <property type="term" value="P:ribosomal large subunit biogenesis"/>
    <property type="evidence" value="ECO:0007669"/>
    <property type="project" value="UniProtKB-ARBA"/>
</dbReference>
<dbReference type="Gene3D" id="3.30.930.10">
    <property type="entry name" value="Bira Bifunctional Protein, Domain 2"/>
    <property type="match status" value="1"/>
</dbReference>
<dbReference type="InterPro" id="IPR006958">
    <property type="entry name" value="Mak16"/>
</dbReference>
<dbReference type="InterPro" id="IPR011013">
    <property type="entry name" value="Gal_mutarotase_sf_dom"/>
</dbReference>
<keyword evidence="9 19" id="KW-0436">Ligase</keyword>
<feature type="compositionally biased region" description="Acidic residues" evidence="17">
    <location>
        <begin position="1120"/>
        <end position="1137"/>
    </location>
</feature>
<feature type="domain" description="Aminoacyl-transfer RNA synthetases class-II family profile" evidence="18">
    <location>
        <begin position="458"/>
        <end position="803"/>
    </location>
</feature>
<dbReference type="Gene3D" id="2.70.98.10">
    <property type="match status" value="1"/>
</dbReference>
<evidence type="ECO:0000256" key="5">
    <source>
        <dbReference type="ARBA" id="ARBA00008226"/>
    </source>
</evidence>
<evidence type="ECO:0000256" key="16">
    <source>
        <dbReference type="ARBA" id="ARBA00047639"/>
    </source>
</evidence>
<dbReference type="GO" id="GO:0005829">
    <property type="term" value="C:cytosol"/>
    <property type="evidence" value="ECO:0007669"/>
    <property type="project" value="TreeGrafter"/>
</dbReference>
<feature type="region of interest" description="Disordered" evidence="17">
    <location>
        <begin position="1116"/>
        <end position="1137"/>
    </location>
</feature>
<organism evidence="19">
    <name type="scientific">Sesamum calycinum</name>
    <dbReference type="NCBI Taxonomy" id="2727403"/>
    <lineage>
        <taxon>Eukaryota</taxon>
        <taxon>Viridiplantae</taxon>
        <taxon>Streptophyta</taxon>
        <taxon>Embryophyta</taxon>
        <taxon>Tracheophyta</taxon>
        <taxon>Spermatophyta</taxon>
        <taxon>Magnoliopsida</taxon>
        <taxon>eudicotyledons</taxon>
        <taxon>Gunneridae</taxon>
        <taxon>Pentapetalae</taxon>
        <taxon>asterids</taxon>
        <taxon>lamiids</taxon>
        <taxon>Lamiales</taxon>
        <taxon>Pedaliaceae</taxon>
        <taxon>Sesamum</taxon>
    </lineage>
</organism>
<dbReference type="CDD" id="cd00773">
    <property type="entry name" value="HisRS-like_core"/>
    <property type="match status" value="1"/>
</dbReference>